<dbReference type="Proteomes" id="UP000244902">
    <property type="component" value="Chromosome"/>
</dbReference>
<dbReference type="OrthoDB" id="5679056at2"/>
<accession>A0A2U8H1P5</accession>
<proteinExistence type="predicted"/>
<evidence type="ECO:0000313" key="2">
    <source>
        <dbReference type="Proteomes" id="UP000244902"/>
    </source>
</evidence>
<reference evidence="1 2" key="1">
    <citation type="submission" date="2017-06" db="EMBL/GenBank/DDBJ databases">
        <title>Azoarcus sp. TSNA42 complete genome sequence.</title>
        <authorList>
            <person name="Woo J.-H."/>
            <person name="Kim H.-S."/>
        </authorList>
    </citation>
    <scope>NUCLEOTIDE SEQUENCE [LARGE SCALE GENOMIC DNA]</scope>
    <source>
        <strain evidence="1 2">TSNA42</strain>
    </source>
</reference>
<protein>
    <submittedName>
        <fullName evidence="1">DNA-binding protein</fullName>
    </submittedName>
</protein>
<organism evidence="1 2">
    <name type="scientific">Parazoarcus communis</name>
    <dbReference type="NCBI Taxonomy" id="41977"/>
    <lineage>
        <taxon>Bacteria</taxon>
        <taxon>Pseudomonadati</taxon>
        <taxon>Pseudomonadota</taxon>
        <taxon>Betaproteobacteria</taxon>
        <taxon>Rhodocyclales</taxon>
        <taxon>Zoogloeaceae</taxon>
        <taxon>Parazoarcus</taxon>
    </lineage>
</organism>
<dbReference type="EMBL" id="CP022188">
    <property type="protein sequence ID" value="AWI78605.1"/>
    <property type="molecule type" value="Genomic_DNA"/>
</dbReference>
<gene>
    <name evidence="1" type="ORF">CEW87_04045</name>
</gene>
<keyword evidence="1" id="KW-0238">DNA-binding</keyword>
<dbReference type="GO" id="GO:0003677">
    <property type="term" value="F:DNA binding"/>
    <property type="evidence" value="ECO:0007669"/>
    <property type="project" value="UniProtKB-KW"/>
</dbReference>
<name>A0A2U8H1P5_9RHOO</name>
<dbReference type="InterPro" id="IPR026365">
    <property type="entry name" value="BcepMu_gp16"/>
</dbReference>
<dbReference type="RefSeq" id="WP_108971565.1">
    <property type="nucleotide sequence ID" value="NZ_CP022188.1"/>
</dbReference>
<dbReference type="AlphaFoldDB" id="A0A2U8H1P5"/>
<evidence type="ECO:0000313" key="1">
    <source>
        <dbReference type="EMBL" id="AWI78605.1"/>
    </source>
</evidence>
<dbReference type="NCBIfam" id="TIGR04111">
    <property type="entry name" value="BcepMu_gp16"/>
    <property type="match status" value="1"/>
</dbReference>
<sequence length="81" mass="8772">MKLRTADEARAALQAKGISITQWAIANKFSPNLVFEVLGGRKKCVRGQAHEIAIKLGMKDGEICTDPARALVIPTRQRAAA</sequence>